<dbReference type="Gene3D" id="3.40.630.30">
    <property type="match status" value="1"/>
</dbReference>
<dbReference type="EMBL" id="JACHHJ010000005">
    <property type="protein sequence ID" value="MBB6451249.1"/>
    <property type="molecule type" value="Genomic_DNA"/>
</dbReference>
<dbReference type="InterPro" id="IPR000182">
    <property type="entry name" value="GNAT_dom"/>
</dbReference>
<dbReference type="InterPro" id="IPR050832">
    <property type="entry name" value="Bact_Acetyltransf"/>
</dbReference>
<keyword evidence="2" id="KW-0012">Acyltransferase</keyword>
<evidence type="ECO:0000313" key="5">
    <source>
        <dbReference type="Proteomes" id="UP000568839"/>
    </source>
</evidence>
<dbReference type="Proteomes" id="UP000568839">
    <property type="component" value="Unassembled WGS sequence"/>
</dbReference>
<protein>
    <submittedName>
        <fullName evidence="4">GNAT superfamily N-acetyltransferase</fullName>
    </submittedName>
</protein>
<dbReference type="PROSITE" id="PS51186">
    <property type="entry name" value="GNAT"/>
    <property type="match status" value="1"/>
</dbReference>
<dbReference type="SUPFAM" id="SSF55729">
    <property type="entry name" value="Acyl-CoA N-acyltransferases (Nat)"/>
    <property type="match status" value="1"/>
</dbReference>
<keyword evidence="1 4" id="KW-0808">Transferase</keyword>
<dbReference type="Pfam" id="PF00583">
    <property type="entry name" value="Acetyltransf_1"/>
    <property type="match status" value="1"/>
</dbReference>
<sequence length="195" mass="22909">MQYGFNQNEEERMEKMSFTIREMKKGDAYGIAYVHVNSWKTTYRGVVPQDYLDSLDVKERQKKWEKKLEDYPAESNYGIVAVNDQSDIVGFAICDEAEEKDPVDGELNAIYILGDYQQQGIGRAFLRKILENFRERGWKTFAIVALVDNPSMPFYEKLRPHYLRLDTFTVHEKALKEWVMTFSIDEVEHMVGKKQ</sequence>
<name>A0A841PR53_9BACL</name>
<dbReference type="RefSeq" id="WP_184405301.1">
    <property type="nucleotide sequence ID" value="NZ_JACHHJ010000005.1"/>
</dbReference>
<evidence type="ECO:0000313" key="4">
    <source>
        <dbReference type="EMBL" id="MBB6451249.1"/>
    </source>
</evidence>
<evidence type="ECO:0000256" key="1">
    <source>
        <dbReference type="ARBA" id="ARBA00022679"/>
    </source>
</evidence>
<dbReference type="CDD" id="cd04301">
    <property type="entry name" value="NAT_SF"/>
    <property type="match status" value="1"/>
</dbReference>
<keyword evidence="5" id="KW-1185">Reference proteome</keyword>
<evidence type="ECO:0000259" key="3">
    <source>
        <dbReference type="PROSITE" id="PS51186"/>
    </source>
</evidence>
<gene>
    <name evidence="4" type="ORF">HNR44_003243</name>
</gene>
<proteinExistence type="predicted"/>
<dbReference type="GO" id="GO:0016747">
    <property type="term" value="F:acyltransferase activity, transferring groups other than amino-acyl groups"/>
    <property type="evidence" value="ECO:0007669"/>
    <property type="project" value="InterPro"/>
</dbReference>
<dbReference type="InterPro" id="IPR016181">
    <property type="entry name" value="Acyl_CoA_acyltransferase"/>
</dbReference>
<dbReference type="AlphaFoldDB" id="A0A841PR53"/>
<evidence type="ECO:0000256" key="2">
    <source>
        <dbReference type="ARBA" id="ARBA00023315"/>
    </source>
</evidence>
<reference evidence="4 5" key="1">
    <citation type="submission" date="2020-08" db="EMBL/GenBank/DDBJ databases">
        <title>Genomic Encyclopedia of Type Strains, Phase IV (KMG-IV): sequencing the most valuable type-strain genomes for metagenomic binning, comparative biology and taxonomic classification.</title>
        <authorList>
            <person name="Goeker M."/>
        </authorList>
    </citation>
    <scope>NUCLEOTIDE SEQUENCE [LARGE SCALE GENOMIC DNA]</scope>
    <source>
        <strain evidence="4 5">DSM 21769</strain>
    </source>
</reference>
<dbReference type="PANTHER" id="PTHR43877">
    <property type="entry name" value="AMINOALKYLPHOSPHONATE N-ACETYLTRANSFERASE-RELATED-RELATED"/>
    <property type="match status" value="1"/>
</dbReference>
<comment type="caution">
    <text evidence="4">The sequence shown here is derived from an EMBL/GenBank/DDBJ whole genome shotgun (WGS) entry which is preliminary data.</text>
</comment>
<feature type="domain" description="N-acetyltransferase" evidence="3">
    <location>
        <begin position="41"/>
        <end position="185"/>
    </location>
</feature>
<accession>A0A841PR53</accession>
<organism evidence="4 5">
    <name type="scientific">Geomicrobium halophilum</name>
    <dbReference type="NCBI Taxonomy" id="549000"/>
    <lineage>
        <taxon>Bacteria</taxon>
        <taxon>Bacillati</taxon>
        <taxon>Bacillota</taxon>
        <taxon>Bacilli</taxon>
        <taxon>Bacillales</taxon>
        <taxon>Geomicrobium</taxon>
    </lineage>
</organism>